<dbReference type="Proteomes" id="UP000494183">
    <property type="component" value="Unassembled WGS sequence"/>
</dbReference>
<keyword evidence="3" id="KW-1185">Reference proteome</keyword>
<evidence type="ECO:0000313" key="3">
    <source>
        <dbReference type="Proteomes" id="UP000494183"/>
    </source>
</evidence>
<feature type="domain" description="ImpA N-terminal" evidence="1">
    <location>
        <begin position="33"/>
        <end position="155"/>
    </location>
</feature>
<organism evidence="2 3">
    <name type="scientific">Achromobacter insolitus</name>
    <dbReference type="NCBI Taxonomy" id="217204"/>
    <lineage>
        <taxon>Bacteria</taxon>
        <taxon>Pseudomonadati</taxon>
        <taxon>Pseudomonadota</taxon>
        <taxon>Betaproteobacteria</taxon>
        <taxon>Burkholderiales</taxon>
        <taxon>Alcaligenaceae</taxon>
        <taxon>Achromobacter</taxon>
    </lineage>
</organism>
<name>A0A6S7F6C0_9BURK</name>
<accession>A0A6S7F6C0</accession>
<dbReference type="NCBIfam" id="TIGR03363">
    <property type="entry name" value="VI_chp_8"/>
    <property type="match status" value="1"/>
</dbReference>
<evidence type="ECO:0000259" key="1">
    <source>
        <dbReference type="Pfam" id="PF06812"/>
    </source>
</evidence>
<dbReference type="InterPro" id="IPR010657">
    <property type="entry name" value="ImpA_N"/>
</dbReference>
<protein>
    <recommendedName>
        <fullName evidence="1">ImpA N-terminal domain-containing protein</fullName>
    </recommendedName>
</protein>
<dbReference type="PANTHER" id="PTHR37951:SF1">
    <property type="entry name" value="TYPE VI SECRETION SYSTEM COMPONENT TSSA1"/>
    <property type="match status" value="1"/>
</dbReference>
<dbReference type="Pfam" id="PF06812">
    <property type="entry name" value="ImpA_N"/>
    <property type="match status" value="1"/>
</dbReference>
<reference evidence="2 3" key="1">
    <citation type="submission" date="2020-04" db="EMBL/GenBank/DDBJ databases">
        <authorList>
            <person name="De Canck E."/>
        </authorList>
    </citation>
    <scope>NUCLEOTIDE SEQUENCE [LARGE SCALE GENOMIC DNA]</scope>
    <source>
        <strain evidence="2 3">LMG 6000</strain>
    </source>
</reference>
<dbReference type="InterPro" id="IPR017740">
    <property type="entry name" value="TssA-like"/>
</dbReference>
<dbReference type="EMBL" id="CADILH010000002">
    <property type="protein sequence ID" value="CAB3930049.1"/>
    <property type="molecule type" value="Genomic_DNA"/>
</dbReference>
<sequence length="394" mass="42761">MGGSVLFSPPAAGPVAEIQPSDKTYMSDIDTLLQPIEGEAPCGVDMVFSAEFDAIREARRHDDPNLDQGDWVIDIKEADWPEVIRICTTVLREQSKDVRVAAWLAEAWAKTRGFAGLRDGYLLVDGLCRHYWDGLHPVPDEGDVQQRVGNLAWLLARSQQLIRELPLTQSEGGRYGAALWESASQLANAVKRAPQNAAEITRGKLTLDQFDAARRDTPPAFYSELESNLQSCFTAVDTLEQTLAARLGDEGPAFSPVREALKDVTELARRFARDAGLLVRADSAAAAAPAAPTAASAATRMEPTLSAADPVPAAPAAARGPLQTRDQALAQLREVAEFFRRTEPHSPVAYLADKAASWGEMSLHLWLRTVLKNDDALSGLEELLGVPKPPDHNG</sequence>
<dbReference type="AlphaFoldDB" id="A0A6S7F6C0"/>
<evidence type="ECO:0000313" key="2">
    <source>
        <dbReference type="EMBL" id="CAB3930049.1"/>
    </source>
</evidence>
<gene>
    <name evidence="2" type="ORF">LMG6000_01102</name>
</gene>
<dbReference type="PANTHER" id="PTHR37951">
    <property type="entry name" value="CYTOPLASMIC PROTEIN-RELATED"/>
    <property type="match status" value="1"/>
</dbReference>
<proteinExistence type="predicted"/>